<feature type="compositionally biased region" description="Basic and acidic residues" evidence="1">
    <location>
        <begin position="24"/>
        <end position="42"/>
    </location>
</feature>
<evidence type="ECO:0000256" key="1">
    <source>
        <dbReference type="SAM" id="MobiDB-lite"/>
    </source>
</evidence>
<name>A0ABU6ZBQ6_9FABA</name>
<organism evidence="2 3">
    <name type="scientific">Stylosanthes scabra</name>
    <dbReference type="NCBI Taxonomy" id="79078"/>
    <lineage>
        <taxon>Eukaryota</taxon>
        <taxon>Viridiplantae</taxon>
        <taxon>Streptophyta</taxon>
        <taxon>Embryophyta</taxon>
        <taxon>Tracheophyta</taxon>
        <taxon>Spermatophyta</taxon>
        <taxon>Magnoliopsida</taxon>
        <taxon>eudicotyledons</taxon>
        <taxon>Gunneridae</taxon>
        <taxon>Pentapetalae</taxon>
        <taxon>rosids</taxon>
        <taxon>fabids</taxon>
        <taxon>Fabales</taxon>
        <taxon>Fabaceae</taxon>
        <taxon>Papilionoideae</taxon>
        <taxon>50 kb inversion clade</taxon>
        <taxon>dalbergioids sensu lato</taxon>
        <taxon>Dalbergieae</taxon>
        <taxon>Pterocarpus clade</taxon>
        <taxon>Stylosanthes</taxon>
    </lineage>
</organism>
<sequence length="212" mass="23097">MVAKVQPSSGGRLKLEEGATDDYGGWREGTEKDGTGRGEKNEGGVSGVSRARAEFRNCEEDGCGLSESSGCVGWGFKKWWQRRKMTVVRVGLSGVDGGYGVEGGGEVARGKVMVLDGGTAMWLLRWRTVPWRLLKLREAARWLRGWQRLDGAVNGNGGSVMVEKDEGEFGSGGWRRSFDGGGGERWTVVFDVVARVLVVPRWLRVKDGDDGV</sequence>
<dbReference type="Proteomes" id="UP001341840">
    <property type="component" value="Unassembled WGS sequence"/>
</dbReference>
<comment type="caution">
    <text evidence="2">The sequence shown here is derived from an EMBL/GenBank/DDBJ whole genome shotgun (WGS) entry which is preliminary data.</text>
</comment>
<evidence type="ECO:0000313" key="2">
    <source>
        <dbReference type="EMBL" id="MED6219516.1"/>
    </source>
</evidence>
<evidence type="ECO:0000313" key="3">
    <source>
        <dbReference type="Proteomes" id="UP001341840"/>
    </source>
</evidence>
<protein>
    <submittedName>
        <fullName evidence="2">Uncharacterized protein</fullName>
    </submittedName>
</protein>
<dbReference type="EMBL" id="JASCZI010272039">
    <property type="protein sequence ID" value="MED6219516.1"/>
    <property type="molecule type" value="Genomic_DNA"/>
</dbReference>
<accession>A0ABU6ZBQ6</accession>
<feature type="region of interest" description="Disordered" evidence="1">
    <location>
        <begin position="1"/>
        <end position="46"/>
    </location>
</feature>
<reference evidence="2 3" key="1">
    <citation type="journal article" date="2023" name="Plants (Basel)">
        <title>Bridging the Gap: Combining Genomics and Transcriptomics Approaches to Understand Stylosanthes scabra, an Orphan Legume from the Brazilian Caatinga.</title>
        <authorList>
            <person name="Ferreira-Neto J.R.C."/>
            <person name="da Silva M.D."/>
            <person name="Binneck E."/>
            <person name="de Melo N.F."/>
            <person name="da Silva R.H."/>
            <person name="de Melo A.L.T.M."/>
            <person name="Pandolfi V."/>
            <person name="Bustamante F.O."/>
            <person name="Brasileiro-Vidal A.C."/>
            <person name="Benko-Iseppon A.M."/>
        </authorList>
    </citation>
    <scope>NUCLEOTIDE SEQUENCE [LARGE SCALE GENOMIC DNA]</scope>
    <source>
        <tissue evidence="2">Leaves</tissue>
    </source>
</reference>
<keyword evidence="3" id="KW-1185">Reference proteome</keyword>
<gene>
    <name evidence="2" type="ORF">PIB30_036497</name>
</gene>
<proteinExistence type="predicted"/>